<dbReference type="Proteomes" id="UP000663882">
    <property type="component" value="Unassembled WGS sequence"/>
</dbReference>
<dbReference type="EMBL" id="CAJOBD010001848">
    <property type="protein sequence ID" value="CAF3835919.1"/>
    <property type="molecule type" value="Genomic_DNA"/>
</dbReference>
<dbReference type="EMBL" id="CAJOBE010001742">
    <property type="protein sequence ID" value="CAF3770700.1"/>
    <property type="molecule type" value="Genomic_DNA"/>
</dbReference>
<dbReference type="Proteomes" id="UP000663874">
    <property type="component" value="Unassembled WGS sequence"/>
</dbReference>
<dbReference type="Proteomes" id="UP000663836">
    <property type="component" value="Unassembled WGS sequence"/>
</dbReference>
<accession>A0A818ZZ32</accession>
<dbReference type="EMBL" id="CAJNOH010000387">
    <property type="protein sequence ID" value="CAF1024148.1"/>
    <property type="molecule type" value="Genomic_DNA"/>
</dbReference>
<proteinExistence type="predicted"/>
<organism evidence="8 12">
    <name type="scientific">Rotaria sordida</name>
    <dbReference type="NCBI Taxonomy" id="392033"/>
    <lineage>
        <taxon>Eukaryota</taxon>
        <taxon>Metazoa</taxon>
        <taxon>Spiralia</taxon>
        <taxon>Gnathifera</taxon>
        <taxon>Rotifera</taxon>
        <taxon>Eurotatoria</taxon>
        <taxon>Bdelloidea</taxon>
        <taxon>Philodinida</taxon>
        <taxon>Philodinidae</taxon>
        <taxon>Rotaria</taxon>
    </lineage>
</organism>
<evidence type="ECO:0000313" key="2">
    <source>
        <dbReference type="EMBL" id="CAF0991832.1"/>
    </source>
</evidence>
<evidence type="ECO:0008006" key="13">
    <source>
        <dbReference type="Google" id="ProtNLM"/>
    </source>
</evidence>
<dbReference type="Proteomes" id="UP000663823">
    <property type="component" value="Unassembled WGS sequence"/>
</dbReference>
<keyword evidence="11" id="KW-1185">Reference proteome</keyword>
<dbReference type="Pfam" id="PF09725">
    <property type="entry name" value="Fra10Ac1"/>
    <property type="match status" value="1"/>
</dbReference>
<dbReference type="OrthoDB" id="197967at2759"/>
<reference evidence="8" key="1">
    <citation type="submission" date="2021-02" db="EMBL/GenBank/DDBJ databases">
        <authorList>
            <person name="Nowell W R."/>
        </authorList>
    </citation>
    <scope>NUCLEOTIDE SEQUENCE</scope>
</reference>
<dbReference type="InterPro" id="IPR050645">
    <property type="entry name" value="Histidine_acid_phosphatase"/>
</dbReference>
<evidence type="ECO:0000313" key="11">
    <source>
        <dbReference type="Proteomes" id="UP000663870"/>
    </source>
</evidence>
<dbReference type="PANTHER" id="PTHR11567">
    <property type="entry name" value="ACID PHOSPHATASE-RELATED"/>
    <property type="match status" value="1"/>
</dbReference>
<dbReference type="EMBL" id="CAJNOL010002402">
    <property type="protein sequence ID" value="CAF1497081.1"/>
    <property type="molecule type" value="Genomic_DNA"/>
</dbReference>
<dbReference type="EMBL" id="CAJOAX010002331">
    <property type="protein sequence ID" value="CAF3788376.1"/>
    <property type="molecule type" value="Genomic_DNA"/>
</dbReference>
<dbReference type="Proteomes" id="UP000663870">
    <property type="component" value="Unassembled WGS sequence"/>
</dbReference>
<dbReference type="Proteomes" id="UP000663889">
    <property type="component" value="Unassembled WGS sequence"/>
</dbReference>
<feature type="region of interest" description="Disordered" evidence="1">
    <location>
        <begin position="240"/>
        <end position="283"/>
    </location>
</feature>
<dbReference type="InterPro" id="IPR019129">
    <property type="entry name" value="Folate-sensitive_fs_Fra10Ac1"/>
</dbReference>
<dbReference type="AlphaFoldDB" id="A0A818ZZ32"/>
<dbReference type="Proteomes" id="UP000663854">
    <property type="component" value="Unassembled WGS sequence"/>
</dbReference>
<dbReference type="EMBL" id="CAJNOU010001972">
    <property type="protein sequence ID" value="CAF1276059.1"/>
    <property type="molecule type" value="Genomic_DNA"/>
</dbReference>
<evidence type="ECO:0000313" key="3">
    <source>
        <dbReference type="EMBL" id="CAF1024148.1"/>
    </source>
</evidence>
<dbReference type="EMBL" id="CAJNOT010000467">
    <property type="protein sequence ID" value="CAF0991832.1"/>
    <property type="molecule type" value="Genomic_DNA"/>
</dbReference>
<comment type="caution">
    <text evidence="8">The sequence shown here is derived from an EMBL/GenBank/DDBJ whole genome shotgun (WGS) entry which is preliminary data.</text>
</comment>
<sequence length="297" mass="35671">MARIADLANIDEVSDLNSEFDNNEKDEKKRKRNDLCEKITFHQTTGLARKDDRIQNANRERFRSQFMAMNAYERHKRLINDYVRYYSKEKSFDTIFKRDTSNDKTDLDIIRSEHRFLWDEEEDEPDETWEKRLAKKYYDKLFKEYCICDLSHWQEKKIAMRWRIDREVVNGKGQFICGEKRCDEKENLRSWEVLFGYVEHGKKREALVKLRLCPSCTKKLHFGHKVKEVVPKVKETDSEVTEITESSSSVQKKSRLDNDDDQTTLPDDGQIWSKPLAETRETTREDEFEEYLQTLFF</sequence>
<evidence type="ECO:0000313" key="6">
    <source>
        <dbReference type="EMBL" id="CAF1495535.1"/>
    </source>
</evidence>
<dbReference type="EMBL" id="CAJNOL010002388">
    <property type="protein sequence ID" value="CAF1495535.1"/>
    <property type="molecule type" value="Genomic_DNA"/>
</dbReference>
<evidence type="ECO:0000313" key="9">
    <source>
        <dbReference type="EMBL" id="CAF3788376.1"/>
    </source>
</evidence>
<protein>
    <recommendedName>
        <fullName evidence="13">Protein FRA10AC1</fullName>
    </recommendedName>
</protein>
<evidence type="ECO:0000313" key="8">
    <source>
        <dbReference type="EMBL" id="CAF3770700.1"/>
    </source>
</evidence>
<dbReference type="EMBL" id="CAJNOO010001487">
    <property type="protein sequence ID" value="CAF1160367.1"/>
    <property type="molecule type" value="Genomic_DNA"/>
</dbReference>
<dbReference type="GO" id="GO:0016791">
    <property type="term" value="F:phosphatase activity"/>
    <property type="evidence" value="ECO:0007669"/>
    <property type="project" value="TreeGrafter"/>
</dbReference>
<evidence type="ECO:0000313" key="5">
    <source>
        <dbReference type="EMBL" id="CAF1276059.1"/>
    </source>
</evidence>
<evidence type="ECO:0000313" key="7">
    <source>
        <dbReference type="EMBL" id="CAF1497081.1"/>
    </source>
</evidence>
<gene>
    <name evidence="8" type="ORF">FNK824_LOCUS13342</name>
    <name evidence="10" type="ORF">JBS370_LOCUS17349</name>
    <name evidence="6" type="ORF">JXQ802_LOCUS40109</name>
    <name evidence="7" type="ORF">JXQ802_LOCUS40193</name>
    <name evidence="9" type="ORF">OTI717_LOCUS17569</name>
    <name evidence="3" type="ORF">PYM288_LOCUS15784</name>
    <name evidence="4" type="ORF">RFH988_LOCUS22405</name>
    <name evidence="5" type="ORF">SEV965_LOCUS25009</name>
    <name evidence="2" type="ORF">ZHD862_LOCUS12063</name>
</gene>
<evidence type="ECO:0000313" key="12">
    <source>
        <dbReference type="Proteomes" id="UP000663874"/>
    </source>
</evidence>
<evidence type="ECO:0000313" key="10">
    <source>
        <dbReference type="EMBL" id="CAF3835919.1"/>
    </source>
</evidence>
<evidence type="ECO:0000313" key="4">
    <source>
        <dbReference type="EMBL" id="CAF1160367.1"/>
    </source>
</evidence>
<dbReference type="Proteomes" id="UP000663864">
    <property type="component" value="Unassembled WGS sequence"/>
</dbReference>
<evidence type="ECO:0000256" key="1">
    <source>
        <dbReference type="SAM" id="MobiDB-lite"/>
    </source>
</evidence>
<name>A0A818ZZ32_9BILA</name>
<dbReference type="PANTHER" id="PTHR11567:SF25">
    <property type="entry name" value="PROTEIN FRA10AC1"/>
    <property type="match status" value="1"/>
</dbReference>